<comment type="caution">
    <text evidence="2">The sequence shown here is derived from an EMBL/GenBank/DDBJ whole genome shotgun (WGS) entry which is preliminary data.</text>
</comment>
<dbReference type="STRING" id="1798561.A3B87_03460"/>
<proteinExistence type="predicted"/>
<name>A0A1F6FMA8_9BACT</name>
<keyword evidence="1" id="KW-1133">Transmembrane helix</keyword>
<dbReference type="EMBL" id="MFMW01000024">
    <property type="protein sequence ID" value="OGG87003.1"/>
    <property type="molecule type" value="Genomic_DNA"/>
</dbReference>
<dbReference type="AlphaFoldDB" id="A0A1F6FMA8"/>
<keyword evidence="1" id="KW-0812">Transmembrane</keyword>
<feature type="transmembrane region" description="Helical" evidence="1">
    <location>
        <begin position="144"/>
        <end position="160"/>
    </location>
</feature>
<feature type="transmembrane region" description="Helical" evidence="1">
    <location>
        <begin position="321"/>
        <end position="337"/>
    </location>
</feature>
<gene>
    <name evidence="2" type="ORF">A3B87_03460</name>
</gene>
<accession>A0A1F6FMA8</accession>
<feature type="transmembrane region" description="Helical" evidence="1">
    <location>
        <begin position="346"/>
        <end position="364"/>
    </location>
</feature>
<keyword evidence="1" id="KW-0472">Membrane</keyword>
<organism evidence="2 3">
    <name type="scientific">Candidatus Kuenenbacteria bacterium RIFCSPHIGHO2_02_FULL_39_13</name>
    <dbReference type="NCBI Taxonomy" id="1798561"/>
    <lineage>
        <taxon>Bacteria</taxon>
        <taxon>Candidatus Kueneniibacteriota</taxon>
    </lineage>
</organism>
<feature type="transmembrane region" description="Helical" evidence="1">
    <location>
        <begin position="81"/>
        <end position="111"/>
    </location>
</feature>
<evidence type="ECO:0000256" key="1">
    <source>
        <dbReference type="SAM" id="Phobius"/>
    </source>
</evidence>
<reference evidence="2 3" key="1">
    <citation type="journal article" date="2016" name="Nat. Commun.">
        <title>Thousands of microbial genomes shed light on interconnected biogeochemical processes in an aquifer system.</title>
        <authorList>
            <person name="Anantharaman K."/>
            <person name="Brown C.T."/>
            <person name="Hug L.A."/>
            <person name="Sharon I."/>
            <person name="Castelle C.J."/>
            <person name="Probst A.J."/>
            <person name="Thomas B.C."/>
            <person name="Singh A."/>
            <person name="Wilkins M.J."/>
            <person name="Karaoz U."/>
            <person name="Brodie E.L."/>
            <person name="Williams K.H."/>
            <person name="Hubbard S.S."/>
            <person name="Banfield J.F."/>
        </authorList>
    </citation>
    <scope>NUCLEOTIDE SEQUENCE [LARGE SCALE GENOMIC DNA]</scope>
</reference>
<evidence type="ECO:0000313" key="2">
    <source>
        <dbReference type="EMBL" id="OGG87003.1"/>
    </source>
</evidence>
<feature type="transmembrane region" description="Helical" evidence="1">
    <location>
        <begin position="180"/>
        <end position="204"/>
    </location>
</feature>
<evidence type="ECO:0008006" key="4">
    <source>
        <dbReference type="Google" id="ProtNLM"/>
    </source>
</evidence>
<dbReference type="Proteomes" id="UP000179136">
    <property type="component" value="Unassembled WGS sequence"/>
</dbReference>
<sequence>MKKKIFQIVILILLLSYYGFFLADKIDLTTTDLGRHLKNGEIAMSAIFNDGATFNQLLKTNFYSYTNPDYSFINHHWASGVIFYLLVQLFGFSGLSLFYIIFSLLVFFLFFKLAQKNSNFTIAALSALLLIPLIAERREIRPEIFSYLFFALFLWILWHYRQGLISHRWLAVLPLMGLVWVNLHIYFILGLFLIGAFLFEEIVVPRFRNKKKIKNLSLAFALTALSFLIQPSGLKGALYPLNIFREYGYRVVENQSVWFLEKIGIINNPNLLLFEIVFPILIVSFILLFFLNRKEFSLIFFFLGIIFGIMAFLALRNFTPFSFFALVILAYNFDKILNKINFRQPVIKAVVLILFLIIACFGIINNQRIILYSDKGLGLLLNNNAAAEFYRALNIQGPVFNNYDIGSYLIYHLFPEEKVFVDNRPEAYPTSFFKEIYIPAQEGENIWETLDSKYNFNAIFFSHRDYTPWGQKFLIKRVNDGNWAPVFADGYSIIFLKRNDLNQAIIKNYEILKNFFSITKTQ</sequence>
<evidence type="ECO:0000313" key="3">
    <source>
        <dbReference type="Proteomes" id="UP000179136"/>
    </source>
</evidence>
<feature type="transmembrane region" description="Helical" evidence="1">
    <location>
        <begin position="6"/>
        <end position="23"/>
    </location>
</feature>
<feature type="transmembrane region" description="Helical" evidence="1">
    <location>
        <begin position="298"/>
        <end position="315"/>
    </location>
</feature>
<protein>
    <recommendedName>
        <fullName evidence="4">Glycosyltransferase RgtA/B/C/D-like domain-containing protein</fullName>
    </recommendedName>
</protein>
<feature type="transmembrane region" description="Helical" evidence="1">
    <location>
        <begin position="271"/>
        <end position="291"/>
    </location>
</feature>
<feature type="transmembrane region" description="Helical" evidence="1">
    <location>
        <begin position="216"/>
        <end position="234"/>
    </location>
</feature>